<evidence type="ECO:0000256" key="1">
    <source>
        <dbReference type="ARBA" id="ARBA00022729"/>
    </source>
</evidence>
<dbReference type="PANTHER" id="PTHR14002:SF10">
    <property type="entry name" value="ZONA PELLUCIDA-LIKE DOMAIN-CONTAINING PROTEIN 1-RELATED"/>
    <property type="match status" value="1"/>
</dbReference>
<keyword evidence="2" id="KW-1015">Disulfide bond</keyword>
<keyword evidence="1 4" id="KW-0732">Signal</keyword>
<dbReference type="GeneTree" id="ENSGT00940000164443"/>
<reference evidence="6" key="2">
    <citation type="submission" date="2025-08" db="UniProtKB">
        <authorList>
            <consortium name="Ensembl"/>
        </authorList>
    </citation>
    <scope>IDENTIFICATION</scope>
</reference>
<keyword evidence="3" id="KW-0472">Membrane</keyword>
<dbReference type="Pfam" id="PF00100">
    <property type="entry name" value="Zona_pellucida"/>
    <property type="match status" value="1"/>
</dbReference>
<feature type="chain" id="PRO_5043983141" evidence="4">
    <location>
        <begin position="29"/>
        <end position="414"/>
    </location>
</feature>
<dbReference type="Ensembl" id="ENSAOCT00000023687.2">
    <property type="protein sequence ID" value="ENSAOCP00000029520.2"/>
    <property type="gene ID" value="ENSAOCG00000019872.2"/>
</dbReference>
<dbReference type="RefSeq" id="XP_023120907.1">
    <property type="nucleotide sequence ID" value="XM_023265139.3"/>
</dbReference>
<evidence type="ECO:0000256" key="3">
    <source>
        <dbReference type="SAM" id="Phobius"/>
    </source>
</evidence>
<name>A0A3Q1CQY8_AMPOC</name>
<protein>
    <submittedName>
        <fullName evidence="6">Si:dkey-4p15.5</fullName>
    </submittedName>
</protein>
<keyword evidence="7" id="KW-1185">Reference proteome</keyword>
<dbReference type="OMA" id="NISACYG"/>
<dbReference type="AlphaFoldDB" id="A0A3Q1CQY8"/>
<dbReference type="InterPro" id="IPR042235">
    <property type="entry name" value="ZP-C_dom"/>
</dbReference>
<evidence type="ECO:0000313" key="7">
    <source>
        <dbReference type="Proteomes" id="UP001501940"/>
    </source>
</evidence>
<dbReference type="InterPro" id="IPR055356">
    <property type="entry name" value="ZP-N"/>
</dbReference>
<dbReference type="Pfam" id="PF23344">
    <property type="entry name" value="ZP-N"/>
    <property type="match status" value="1"/>
</dbReference>
<reference evidence="6 7" key="1">
    <citation type="submission" date="2022-01" db="EMBL/GenBank/DDBJ databases">
        <title>A chromosome-scale genome assembly of the false clownfish, Amphiprion ocellaris.</title>
        <authorList>
            <person name="Ryu T."/>
        </authorList>
    </citation>
    <scope>NUCLEOTIDE SEQUENCE [LARGE SCALE GENOMIC DNA]</scope>
</reference>
<sequence length="414" mass="46047">MKTCRSTLRTMRLVILVCQLGLILRTDAQTPQVCITSDTNRPPVNTDIKVVCGTKYMDLDIYICPVYQALYNESLMVLNGQINNPECYGTPDWNATPPLLKFRFPINATSGKSFCDNSNKITSERGEGVFADFSNVQYVNISGTVVSIDPSAGTITYRRQIMYKFSCKYPMQYLLNNTEVAVSGVSLAIRDNNGSFISTLSMALYRDANYKDLLIVPETGLSLKTKIYVAVHATNLTENFHVLLDRCFATTKPEPFNSTHHDLFVGCTFDGQTRVEMNGKGQKAYFSFEAFRFVEHKNLTISTFYVHCAVRLCKDEDCENLSNCTKSQSQTQALRRKRGIEDVPTNGTITSTVIRVGTGENGDAQTFAASQGTSRGYSSPVVAIIICLAIIAIFIAAMVIFIGVYIRRRKAFSS</sequence>
<evidence type="ECO:0000313" key="6">
    <source>
        <dbReference type="Ensembl" id="ENSAOCP00000029520.2"/>
    </source>
</evidence>
<dbReference type="Proteomes" id="UP001501940">
    <property type="component" value="Chromosome 7"/>
</dbReference>
<proteinExistence type="predicted"/>
<reference evidence="6" key="3">
    <citation type="submission" date="2025-09" db="UniProtKB">
        <authorList>
            <consortium name="Ensembl"/>
        </authorList>
    </citation>
    <scope>IDENTIFICATION</scope>
</reference>
<keyword evidence="3" id="KW-0812">Transmembrane</keyword>
<dbReference type="GeneID" id="111565129"/>
<keyword evidence="3" id="KW-1133">Transmembrane helix</keyword>
<feature type="signal peptide" evidence="4">
    <location>
        <begin position="1"/>
        <end position="28"/>
    </location>
</feature>
<dbReference type="PANTHER" id="PTHR14002">
    <property type="entry name" value="ENDOGLIN/TGF-BETA RECEPTOR TYPE III"/>
    <property type="match status" value="1"/>
</dbReference>
<dbReference type="KEGG" id="aoce:111565129"/>
<evidence type="ECO:0000256" key="4">
    <source>
        <dbReference type="SAM" id="SignalP"/>
    </source>
</evidence>
<evidence type="ECO:0000259" key="5">
    <source>
        <dbReference type="PROSITE" id="PS51034"/>
    </source>
</evidence>
<evidence type="ECO:0000256" key="2">
    <source>
        <dbReference type="ARBA" id="ARBA00023157"/>
    </source>
</evidence>
<organism evidence="6 7">
    <name type="scientific">Amphiprion ocellaris</name>
    <name type="common">Clown anemonefish</name>
    <dbReference type="NCBI Taxonomy" id="80972"/>
    <lineage>
        <taxon>Eukaryota</taxon>
        <taxon>Metazoa</taxon>
        <taxon>Chordata</taxon>
        <taxon>Craniata</taxon>
        <taxon>Vertebrata</taxon>
        <taxon>Euteleostomi</taxon>
        <taxon>Actinopterygii</taxon>
        <taxon>Neopterygii</taxon>
        <taxon>Teleostei</taxon>
        <taxon>Neoteleostei</taxon>
        <taxon>Acanthomorphata</taxon>
        <taxon>Ovalentaria</taxon>
        <taxon>Pomacentridae</taxon>
        <taxon>Amphiprion</taxon>
    </lineage>
</organism>
<dbReference type="Gene3D" id="2.60.40.4100">
    <property type="entry name" value="Zona pellucida, ZP-C domain"/>
    <property type="match status" value="1"/>
</dbReference>
<dbReference type="InterPro" id="IPR055355">
    <property type="entry name" value="ZP-C"/>
</dbReference>
<accession>A0A3Q1CQY8</accession>
<feature type="transmembrane region" description="Helical" evidence="3">
    <location>
        <begin position="381"/>
        <end position="406"/>
    </location>
</feature>
<dbReference type="SMART" id="SM00241">
    <property type="entry name" value="ZP"/>
    <property type="match status" value="1"/>
</dbReference>
<dbReference type="InterPro" id="IPR001507">
    <property type="entry name" value="ZP_dom"/>
</dbReference>
<dbReference type="PROSITE" id="PS51034">
    <property type="entry name" value="ZP_2"/>
    <property type="match status" value="1"/>
</dbReference>
<feature type="domain" description="ZP" evidence="5">
    <location>
        <begin position="51"/>
        <end position="331"/>
    </location>
</feature>